<protein>
    <submittedName>
        <fullName evidence="9">Sulfatase</fullName>
    </submittedName>
</protein>
<dbReference type="Gene3D" id="3.30.1120.10">
    <property type="match status" value="1"/>
</dbReference>
<gene>
    <name evidence="9" type="ORF">ABE541_05700</name>
</gene>
<comment type="caution">
    <text evidence="9">The sequence shown here is derived from an EMBL/GenBank/DDBJ whole genome shotgun (WGS) entry which is preliminary data.</text>
</comment>
<sequence>MLFKKSTFFLLLFSCAIGSGQVHAQTKERPNIIVFIVDDMGWEDTSVPFWKEKTSLNNFYQTPNMERLASQGMKFTQAYASSVCSPSRVSLMSGMNAARHRVTNWTLNRNASVDAKDDELDFPLWNVNGMQPVDTIERSVFVNSLPQLLKENGYLTVHAGKAHFGAVGTPGADPINLGFDVNIAGHAAGGPGSFLGTENFGNNKDGTPKSPWGVPGLEEYYGQDIFLTEALTQKTLKVLNDSLSNQKPFFLYMSHYAVHVPFNADKRFYQKYIDKGATHVEAQYASMVEGMDKSLGDIMSFLDRKHLTENTIILFISDNGGYAIQDRGRTGKKHRWNEPLKSGKGSAYEGGIRVPMLVKWPAVVKENSVTEYPVIIEDIFPTVLNMAGVKKTKTVQHIDGENFVSVLKANKQVNRKSAMYWHYPNSWGETGPGIGATSTVRDGDWKLIYWHKTQKKELFNIKNDIGEEQDLAMNNPKIVKRLSDKLGAYLRNVDAQMPIVKNTKAIVPYPDAVSDR</sequence>
<feature type="domain" description="Sulfatase N-terminal" evidence="8">
    <location>
        <begin position="30"/>
        <end position="389"/>
    </location>
</feature>
<dbReference type="InterPro" id="IPR000917">
    <property type="entry name" value="Sulfatase_N"/>
</dbReference>
<reference evidence="9 10" key="1">
    <citation type="submission" date="2024-04" db="EMBL/GenBank/DDBJ databases">
        <title>WGS of bacteria from Torrens River.</title>
        <authorList>
            <person name="Wyrsch E.R."/>
            <person name="Drigo B."/>
        </authorList>
    </citation>
    <scope>NUCLEOTIDE SEQUENCE [LARGE SCALE GENOMIC DNA]</scope>
    <source>
        <strain evidence="9 10">TWI391</strain>
    </source>
</reference>
<evidence type="ECO:0000313" key="9">
    <source>
        <dbReference type="EMBL" id="MEN5376751.1"/>
    </source>
</evidence>
<evidence type="ECO:0000256" key="5">
    <source>
        <dbReference type="ARBA" id="ARBA00022801"/>
    </source>
</evidence>
<feature type="chain" id="PRO_5047300306" evidence="7">
    <location>
        <begin position="25"/>
        <end position="516"/>
    </location>
</feature>
<proteinExistence type="inferred from homology"/>
<dbReference type="SUPFAM" id="SSF53649">
    <property type="entry name" value="Alkaline phosphatase-like"/>
    <property type="match status" value="1"/>
</dbReference>
<evidence type="ECO:0000256" key="1">
    <source>
        <dbReference type="ARBA" id="ARBA00001913"/>
    </source>
</evidence>
<evidence type="ECO:0000256" key="6">
    <source>
        <dbReference type="ARBA" id="ARBA00022837"/>
    </source>
</evidence>
<keyword evidence="10" id="KW-1185">Reference proteome</keyword>
<dbReference type="PANTHER" id="PTHR42693">
    <property type="entry name" value="ARYLSULFATASE FAMILY MEMBER"/>
    <property type="match status" value="1"/>
</dbReference>
<evidence type="ECO:0000256" key="2">
    <source>
        <dbReference type="ARBA" id="ARBA00008779"/>
    </source>
</evidence>
<dbReference type="InterPro" id="IPR050738">
    <property type="entry name" value="Sulfatase"/>
</dbReference>
<evidence type="ECO:0000256" key="4">
    <source>
        <dbReference type="ARBA" id="ARBA00022729"/>
    </source>
</evidence>
<dbReference type="RefSeq" id="WP_346580908.1">
    <property type="nucleotide sequence ID" value="NZ_JBDJLH010000003.1"/>
</dbReference>
<feature type="signal peptide" evidence="7">
    <location>
        <begin position="1"/>
        <end position="24"/>
    </location>
</feature>
<dbReference type="EMBL" id="JBDJNQ010000002">
    <property type="protein sequence ID" value="MEN5376751.1"/>
    <property type="molecule type" value="Genomic_DNA"/>
</dbReference>
<dbReference type="Pfam" id="PF00884">
    <property type="entry name" value="Sulfatase"/>
    <property type="match status" value="1"/>
</dbReference>
<evidence type="ECO:0000256" key="7">
    <source>
        <dbReference type="SAM" id="SignalP"/>
    </source>
</evidence>
<keyword evidence="4 7" id="KW-0732">Signal</keyword>
<keyword evidence="3" id="KW-0479">Metal-binding</keyword>
<evidence type="ECO:0000259" key="8">
    <source>
        <dbReference type="Pfam" id="PF00884"/>
    </source>
</evidence>
<dbReference type="InterPro" id="IPR017850">
    <property type="entry name" value="Alkaline_phosphatase_core_sf"/>
</dbReference>
<name>A0ABV0BPT3_9SPHI</name>
<dbReference type="CDD" id="cd16144">
    <property type="entry name" value="ARS_like"/>
    <property type="match status" value="1"/>
</dbReference>
<organism evidence="9 10">
    <name type="scientific">Sphingobacterium kitahiroshimense</name>
    <dbReference type="NCBI Taxonomy" id="470446"/>
    <lineage>
        <taxon>Bacteria</taxon>
        <taxon>Pseudomonadati</taxon>
        <taxon>Bacteroidota</taxon>
        <taxon>Sphingobacteriia</taxon>
        <taxon>Sphingobacteriales</taxon>
        <taxon>Sphingobacteriaceae</taxon>
        <taxon>Sphingobacterium</taxon>
    </lineage>
</organism>
<dbReference type="Gene3D" id="3.40.720.10">
    <property type="entry name" value="Alkaline Phosphatase, subunit A"/>
    <property type="match status" value="1"/>
</dbReference>
<dbReference type="Proteomes" id="UP001409291">
    <property type="component" value="Unassembled WGS sequence"/>
</dbReference>
<dbReference type="PANTHER" id="PTHR42693:SF42">
    <property type="entry name" value="ARYLSULFATASE G"/>
    <property type="match status" value="1"/>
</dbReference>
<comment type="similarity">
    <text evidence="2">Belongs to the sulfatase family.</text>
</comment>
<keyword evidence="5" id="KW-0378">Hydrolase</keyword>
<evidence type="ECO:0000256" key="3">
    <source>
        <dbReference type="ARBA" id="ARBA00022723"/>
    </source>
</evidence>
<comment type="cofactor">
    <cofactor evidence="1">
        <name>Ca(2+)</name>
        <dbReference type="ChEBI" id="CHEBI:29108"/>
    </cofactor>
</comment>
<keyword evidence="6" id="KW-0106">Calcium</keyword>
<evidence type="ECO:0000313" key="10">
    <source>
        <dbReference type="Proteomes" id="UP001409291"/>
    </source>
</evidence>
<accession>A0ABV0BPT3</accession>